<keyword evidence="8 16" id="KW-0328">Glycosyltransferase</keyword>
<dbReference type="PANTHER" id="PTHR43340:SF1">
    <property type="entry name" value="HYPOXANTHINE PHOSPHORIBOSYLTRANSFERASE"/>
    <property type="match status" value="1"/>
</dbReference>
<dbReference type="NCBIfam" id="TIGR01203">
    <property type="entry name" value="HGPRTase"/>
    <property type="match status" value="1"/>
</dbReference>
<dbReference type="GO" id="GO:0000287">
    <property type="term" value="F:magnesium ion binding"/>
    <property type="evidence" value="ECO:0007669"/>
    <property type="project" value="TreeGrafter"/>
</dbReference>
<dbReference type="GO" id="GO:0006166">
    <property type="term" value="P:purine ribonucleoside salvage"/>
    <property type="evidence" value="ECO:0007669"/>
    <property type="project" value="UniProtKB-KW"/>
</dbReference>
<gene>
    <name evidence="18" type="primary">hpt_1</name>
    <name evidence="18" type="ORF">PGLFYP46_00802</name>
</gene>
<dbReference type="GO" id="GO:0032263">
    <property type="term" value="P:GMP salvage"/>
    <property type="evidence" value="ECO:0007669"/>
    <property type="project" value="TreeGrafter"/>
</dbReference>
<dbReference type="UniPathway" id="UPA00591">
    <property type="reaction ID" value="UER00648"/>
</dbReference>
<dbReference type="EC" id="2.4.2.8" evidence="16"/>
<dbReference type="GO" id="GO:0046100">
    <property type="term" value="P:hypoxanthine metabolic process"/>
    <property type="evidence" value="ECO:0007669"/>
    <property type="project" value="TreeGrafter"/>
</dbReference>
<comment type="subcellular location">
    <subcellularLocation>
        <location evidence="3 16">Cytoplasm</location>
    </subcellularLocation>
</comment>
<dbReference type="PANTHER" id="PTHR43340">
    <property type="entry name" value="HYPOXANTHINE-GUANINE PHOSPHORIBOSYLTRANSFERASE"/>
    <property type="match status" value="1"/>
</dbReference>
<evidence type="ECO:0000256" key="4">
    <source>
        <dbReference type="ARBA" id="ARBA00004669"/>
    </source>
</evidence>
<dbReference type="CDD" id="cd06223">
    <property type="entry name" value="PRTases_typeI"/>
    <property type="match status" value="1"/>
</dbReference>
<dbReference type="SUPFAM" id="SSF53271">
    <property type="entry name" value="PRTase-like"/>
    <property type="match status" value="1"/>
</dbReference>
<evidence type="ECO:0000256" key="6">
    <source>
        <dbReference type="ARBA" id="ARBA00008391"/>
    </source>
</evidence>
<dbReference type="Pfam" id="PF00156">
    <property type="entry name" value="Pribosyltran"/>
    <property type="match status" value="1"/>
</dbReference>
<evidence type="ECO:0000313" key="18">
    <source>
        <dbReference type="EMBL" id="VYT68858.1"/>
    </source>
</evidence>
<evidence type="ECO:0000256" key="7">
    <source>
        <dbReference type="ARBA" id="ARBA00022490"/>
    </source>
</evidence>
<comment type="function">
    <text evidence="2">Purine salvage pathway enzyme that catalyzes the transfer of the ribosyl-5-phosphate group from 5-phospho-alpha-D-ribose 1-diphosphate (PRPP) to the N9 position of the 6-oxopurines hypoxanthine and guanine to form the corresponding ribonucleotides IMP (inosine 5'-monophosphate) and GMP (guanosine 5'-monophosphate), with the release of PPi.</text>
</comment>
<evidence type="ECO:0000256" key="14">
    <source>
        <dbReference type="ARBA" id="ARBA00048811"/>
    </source>
</evidence>
<comment type="similarity">
    <text evidence="6 16">Belongs to the purine/pyrimidine phosphoribosyltransferase family.</text>
</comment>
<protein>
    <recommendedName>
        <fullName evidence="16">Hypoxanthine phosphoribosyltransferase</fullName>
        <ecNumber evidence="16">2.4.2.8</ecNumber>
    </recommendedName>
</protein>
<evidence type="ECO:0000256" key="13">
    <source>
        <dbReference type="ARBA" id="ARBA00022842"/>
    </source>
</evidence>
<reference evidence="18" key="1">
    <citation type="submission" date="2019-11" db="EMBL/GenBank/DDBJ databases">
        <authorList>
            <person name="Feng L."/>
        </authorList>
    </citation>
    <scope>NUCLEOTIDE SEQUENCE</scope>
    <source>
        <strain evidence="18">PgorbachiiLFYP46</strain>
    </source>
</reference>
<dbReference type="GO" id="GO:0006178">
    <property type="term" value="P:guanine salvage"/>
    <property type="evidence" value="ECO:0007669"/>
    <property type="project" value="TreeGrafter"/>
</dbReference>
<dbReference type="Gene3D" id="3.40.50.2020">
    <property type="match status" value="1"/>
</dbReference>
<evidence type="ECO:0000256" key="2">
    <source>
        <dbReference type="ARBA" id="ARBA00002049"/>
    </source>
</evidence>
<evidence type="ECO:0000256" key="10">
    <source>
        <dbReference type="ARBA" id="ARBA00022723"/>
    </source>
</evidence>
<feature type="domain" description="Phosphoribosyltransferase" evidence="17">
    <location>
        <begin position="10"/>
        <end position="155"/>
    </location>
</feature>
<evidence type="ECO:0000256" key="8">
    <source>
        <dbReference type="ARBA" id="ARBA00022676"/>
    </source>
</evidence>
<dbReference type="GO" id="GO:0052657">
    <property type="term" value="F:guanine phosphoribosyltransferase activity"/>
    <property type="evidence" value="ECO:0007669"/>
    <property type="project" value="UniProtKB-ARBA"/>
</dbReference>
<evidence type="ECO:0000256" key="15">
    <source>
        <dbReference type="ARBA" id="ARBA00049402"/>
    </source>
</evidence>
<keyword evidence="11 16" id="KW-0660">Purine salvage</keyword>
<proteinExistence type="inferred from homology"/>
<evidence type="ECO:0000256" key="11">
    <source>
        <dbReference type="ARBA" id="ARBA00022726"/>
    </source>
</evidence>
<name>A0A6N2YSU1_9FIRM</name>
<keyword evidence="13 16" id="KW-0460">Magnesium</keyword>
<accession>A0A6N2YSU1</accession>
<dbReference type="GO" id="GO:0004422">
    <property type="term" value="F:hypoxanthine phosphoribosyltransferase activity"/>
    <property type="evidence" value="ECO:0007669"/>
    <property type="project" value="InterPro"/>
</dbReference>
<dbReference type="InterPro" id="IPR050408">
    <property type="entry name" value="HGPRT"/>
</dbReference>
<comment type="pathway">
    <text evidence="4 16">Purine metabolism; IMP biosynthesis via salvage pathway; IMP from hypoxanthine: step 1/1.</text>
</comment>
<keyword evidence="12 16" id="KW-0547">Nucleotide-binding</keyword>
<dbReference type="InterPro" id="IPR000836">
    <property type="entry name" value="PRTase_dom"/>
</dbReference>
<dbReference type="FunFam" id="3.40.50.2020:FF:000006">
    <property type="entry name" value="Hypoxanthine phosphoribosyltransferase"/>
    <property type="match status" value="1"/>
</dbReference>
<dbReference type="AlphaFoldDB" id="A0A6N2YSU1"/>
<keyword evidence="9 16" id="KW-0808">Transferase</keyword>
<evidence type="ECO:0000259" key="17">
    <source>
        <dbReference type="Pfam" id="PF00156"/>
    </source>
</evidence>
<evidence type="ECO:0000256" key="3">
    <source>
        <dbReference type="ARBA" id="ARBA00004496"/>
    </source>
</evidence>
<evidence type="ECO:0000256" key="1">
    <source>
        <dbReference type="ARBA" id="ARBA00001946"/>
    </source>
</evidence>
<evidence type="ECO:0000256" key="12">
    <source>
        <dbReference type="ARBA" id="ARBA00022741"/>
    </source>
</evidence>
<keyword evidence="7 16" id="KW-0963">Cytoplasm</keyword>
<comment type="catalytic activity">
    <reaction evidence="15">
        <text>IMP + diphosphate = hypoxanthine + 5-phospho-alpha-D-ribose 1-diphosphate</text>
        <dbReference type="Rhea" id="RHEA:17973"/>
        <dbReference type="ChEBI" id="CHEBI:17368"/>
        <dbReference type="ChEBI" id="CHEBI:33019"/>
        <dbReference type="ChEBI" id="CHEBI:58017"/>
        <dbReference type="ChEBI" id="CHEBI:58053"/>
        <dbReference type="EC" id="2.4.2.8"/>
    </reaction>
    <physiologicalReaction direction="right-to-left" evidence="15">
        <dbReference type="Rhea" id="RHEA:17975"/>
    </physiologicalReaction>
</comment>
<keyword evidence="10 16" id="KW-0479">Metal-binding</keyword>
<dbReference type="InterPro" id="IPR005904">
    <property type="entry name" value="Hxn_phspho_trans"/>
</dbReference>
<comment type="pathway">
    <text evidence="5">Purine metabolism; GMP biosynthesis via salvage pathway; GMP from guanine: step 1/1.</text>
</comment>
<organism evidence="18">
    <name type="scientific">Peptoniphilus gorbachii</name>
    <dbReference type="NCBI Taxonomy" id="411567"/>
    <lineage>
        <taxon>Bacteria</taxon>
        <taxon>Bacillati</taxon>
        <taxon>Bacillota</taxon>
        <taxon>Tissierellia</taxon>
        <taxon>Tissierellales</taxon>
        <taxon>Peptoniphilaceae</taxon>
        <taxon>Peptoniphilus</taxon>
    </lineage>
</organism>
<dbReference type="GO" id="GO:0005829">
    <property type="term" value="C:cytosol"/>
    <property type="evidence" value="ECO:0007669"/>
    <property type="project" value="TreeGrafter"/>
</dbReference>
<evidence type="ECO:0000256" key="5">
    <source>
        <dbReference type="ARBA" id="ARBA00004676"/>
    </source>
</evidence>
<dbReference type="InterPro" id="IPR029057">
    <property type="entry name" value="PRTase-like"/>
</dbReference>
<evidence type="ECO:0000256" key="9">
    <source>
        <dbReference type="ARBA" id="ARBA00022679"/>
    </source>
</evidence>
<sequence>MERQILFSRQEIKEKVEMLGKKITKDFDDNFVVISLLRGSFIFAADLVREIDKLVEIDFLTTSSYGHSESSSGEVRFLTELRTNIEGRDVLVVDDILDTGNTLYAVKEKLLSYKPKSLKTCVLLDKPSRREADVSADYVGFEIDDIFIVGYGLNYGDHYRNVPYIYTYKEKNETI</sequence>
<comment type="catalytic activity">
    <reaction evidence="14">
        <text>GMP + diphosphate = guanine + 5-phospho-alpha-D-ribose 1-diphosphate</text>
        <dbReference type="Rhea" id="RHEA:25424"/>
        <dbReference type="ChEBI" id="CHEBI:16235"/>
        <dbReference type="ChEBI" id="CHEBI:33019"/>
        <dbReference type="ChEBI" id="CHEBI:58017"/>
        <dbReference type="ChEBI" id="CHEBI:58115"/>
        <dbReference type="EC" id="2.4.2.8"/>
    </reaction>
    <physiologicalReaction direction="right-to-left" evidence="14">
        <dbReference type="Rhea" id="RHEA:25426"/>
    </physiologicalReaction>
</comment>
<dbReference type="GO" id="GO:0032264">
    <property type="term" value="P:IMP salvage"/>
    <property type="evidence" value="ECO:0007669"/>
    <property type="project" value="UniProtKB-UniPathway"/>
</dbReference>
<comment type="cofactor">
    <cofactor evidence="1 16">
        <name>Mg(2+)</name>
        <dbReference type="ChEBI" id="CHEBI:18420"/>
    </cofactor>
</comment>
<dbReference type="RefSeq" id="WP_156700203.1">
    <property type="nucleotide sequence ID" value="NZ_CACRUP010000002.1"/>
</dbReference>
<dbReference type="GO" id="GO:0000166">
    <property type="term" value="F:nucleotide binding"/>
    <property type="evidence" value="ECO:0007669"/>
    <property type="project" value="UniProtKB-KW"/>
</dbReference>
<evidence type="ECO:0000256" key="16">
    <source>
        <dbReference type="RuleBase" id="RU364099"/>
    </source>
</evidence>
<dbReference type="EMBL" id="CACRUP010000002">
    <property type="protein sequence ID" value="VYT68858.1"/>
    <property type="molecule type" value="Genomic_DNA"/>
</dbReference>